<comment type="caution">
    <text evidence="1">The sequence shown here is derived from an EMBL/GenBank/DDBJ whole genome shotgun (WGS) entry which is preliminary data.</text>
</comment>
<keyword evidence="2" id="KW-1185">Reference proteome</keyword>
<evidence type="ECO:0000313" key="2">
    <source>
        <dbReference type="Proteomes" id="UP001590950"/>
    </source>
</evidence>
<gene>
    <name evidence="1" type="ORF">N7G274_010357</name>
</gene>
<dbReference type="Proteomes" id="UP001590950">
    <property type="component" value="Unassembled WGS sequence"/>
</dbReference>
<accession>A0ABR3ZXY0</accession>
<name>A0ABR3ZXY0_9LECA</name>
<reference evidence="1 2" key="1">
    <citation type="submission" date="2024-09" db="EMBL/GenBank/DDBJ databases">
        <title>Rethinking Asexuality: The Enigmatic Case of Functional Sexual Genes in Lepraria (Stereocaulaceae).</title>
        <authorList>
            <person name="Doellman M."/>
            <person name="Sun Y."/>
            <person name="Barcenas-Pena A."/>
            <person name="Lumbsch H.T."/>
            <person name="Grewe F."/>
        </authorList>
    </citation>
    <scope>NUCLEOTIDE SEQUENCE [LARGE SCALE GENOMIC DNA]</scope>
    <source>
        <strain evidence="1 2">Mercado 3170</strain>
    </source>
</reference>
<protein>
    <submittedName>
        <fullName evidence="1">Uncharacterized protein</fullName>
    </submittedName>
</protein>
<dbReference type="EMBL" id="JBEFKJ010000047">
    <property type="protein sequence ID" value="KAL2036932.1"/>
    <property type="molecule type" value="Genomic_DNA"/>
</dbReference>
<proteinExistence type="predicted"/>
<evidence type="ECO:0000313" key="1">
    <source>
        <dbReference type="EMBL" id="KAL2036932.1"/>
    </source>
</evidence>
<sequence>MSTRSRGFGRPEFQWPALRVEQVSSAFSGTVGANRWSNKDLDPIRREDRKWSI</sequence>
<organism evidence="1 2">
    <name type="scientific">Stereocaulon virgatum</name>
    <dbReference type="NCBI Taxonomy" id="373712"/>
    <lineage>
        <taxon>Eukaryota</taxon>
        <taxon>Fungi</taxon>
        <taxon>Dikarya</taxon>
        <taxon>Ascomycota</taxon>
        <taxon>Pezizomycotina</taxon>
        <taxon>Lecanoromycetes</taxon>
        <taxon>OSLEUM clade</taxon>
        <taxon>Lecanoromycetidae</taxon>
        <taxon>Lecanorales</taxon>
        <taxon>Lecanorineae</taxon>
        <taxon>Stereocaulaceae</taxon>
        <taxon>Stereocaulon</taxon>
    </lineage>
</organism>